<feature type="disulfide bond" evidence="9">
    <location>
        <begin position="95"/>
        <end position="100"/>
    </location>
</feature>
<keyword evidence="8 12" id="KW-0479">Metal-binding</keyword>
<feature type="binding site" evidence="10">
    <location>
        <position position="326"/>
    </location>
    <ligand>
        <name>Zn(2+)</name>
        <dbReference type="ChEBI" id="CHEBI:29105"/>
        <label>2</label>
        <note>catalytic</note>
    </ligand>
</feature>
<evidence type="ECO:0000256" key="4">
    <source>
        <dbReference type="ARBA" id="ARBA00023180"/>
    </source>
</evidence>
<evidence type="ECO:0000256" key="8">
    <source>
        <dbReference type="PIRSR" id="PIRSR601548-3"/>
    </source>
</evidence>
<evidence type="ECO:0000313" key="13">
    <source>
        <dbReference type="EMBL" id="KDR19225.1"/>
    </source>
</evidence>
<accession>A0A067R743</accession>
<dbReference type="Gene3D" id="1.10.1370.30">
    <property type="match status" value="1"/>
</dbReference>
<proteinExistence type="inferred from homology"/>
<keyword evidence="14" id="KW-1185">Reference proteome</keyword>
<feature type="disulfide bond" evidence="9">
    <location>
        <begin position="475"/>
        <end position="496"/>
    </location>
</feature>
<dbReference type="eggNOG" id="KOG3690">
    <property type="taxonomic scope" value="Eukaryota"/>
</dbReference>
<feature type="binding site" evidence="8">
    <location>
        <position position="326"/>
    </location>
    <ligand>
        <name>Zn(2+)</name>
        <dbReference type="ChEBI" id="CHEBI:29105"/>
        <label>1</label>
        <note>catalytic</note>
    </ligand>
</feature>
<reference evidence="13 14" key="1">
    <citation type="journal article" date="2014" name="Nat. Commun.">
        <title>Molecular traces of alternative social organization in a termite genome.</title>
        <authorList>
            <person name="Terrapon N."/>
            <person name="Li C."/>
            <person name="Robertson H.M."/>
            <person name="Ji L."/>
            <person name="Meng X."/>
            <person name="Booth W."/>
            <person name="Chen Z."/>
            <person name="Childers C.P."/>
            <person name="Glastad K.M."/>
            <person name="Gokhale K."/>
            <person name="Gowin J."/>
            <person name="Gronenberg W."/>
            <person name="Hermansen R.A."/>
            <person name="Hu H."/>
            <person name="Hunt B.G."/>
            <person name="Huylmans A.K."/>
            <person name="Khalil S.M."/>
            <person name="Mitchell R.D."/>
            <person name="Munoz-Torres M.C."/>
            <person name="Mustard J.A."/>
            <person name="Pan H."/>
            <person name="Reese J.T."/>
            <person name="Scharf M.E."/>
            <person name="Sun F."/>
            <person name="Vogel H."/>
            <person name="Xiao J."/>
            <person name="Yang W."/>
            <person name="Yang Z."/>
            <person name="Yang Z."/>
            <person name="Zhou J."/>
            <person name="Zhu J."/>
            <person name="Brent C.S."/>
            <person name="Elsik C.G."/>
            <person name="Goodisman M.A."/>
            <person name="Liberles D.A."/>
            <person name="Roe R.M."/>
            <person name="Vargo E.L."/>
            <person name="Vilcinskas A."/>
            <person name="Wang J."/>
            <person name="Bornberg-Bauer E."/>
            <person name="Korb J."/>
            <person name="Zhang G."/>
            <person name="Liebig J."/>
        </authorList>
    </citation>
    <scope>NUCLEOTIDE SEQUENCE [LARGE SCALE GENOMIC DNA]</scope>
    <source>
        <tissue evidence="13">Whole organism</tissue>
    </source>
</reference>
<evidence type="ECO:0000256" key="10">
    <source>
        <dbReference type="PIRSR" id="PIRSR601548-8"/>
    </source>
</evidence>
<feature type="disulfide bond" evidence="9 11">
    <location>
        <begin position="291"/>
        <end position="309"/>
    </location>
</feature>
<evidence type="ECO:0000256" key="9">
    <source>
        <dbReference type="PIRSR" id="PIRSR601548-4"/>
    </source>
</evidence>
<feature type="active site" description="Proton acceptor 1" evidence="5">
    <location>
        <position position="323"/>
    </location>
</feature>
<dbReference type="GO" id="GO:0016020">
    <property type="term" value="C:membrane"/>
    <property type="evidence" value="ECO:0007669"/>
    <property type="project" value="InterPro"/>
</dbReference>
<evidence type="ECO:0000256" key="12">
    <source>
        <dbReference type="RuleBase" id="RU361144"/>
    </source>
</evidence>
<dbReference type="EMBL" id="KK852657">
    <property type="protein sequence ID" value="KDR19225.1"/>
    <property type="molecule type" value="Genomic_DNA"/>
</dbReference>
<sequence length="563" mass="64732">QLDTELRHINAQAAAVTWNLAVDPDSVPSRVVTRAAEWHTAWRNAWCDQGRALTELAPRQMYLLCRGPKYTPHQASELNAKLGLLQNTYSRAHVCRRDVCYRGEPDLERLMAESRDPAELLWGWQEWRRAVGPPSKLLYPAVVTLMNQGARNNGYRDIGECWREELETPNLEYVVEELYSQVEPLYTLLHAVVRFKLVQLYGEETVPPTGPIPAHLLGNMWAQNWETLLDLLIPGQNMINLTSTLRARNYSTIDMVRHAEDFYTSLGLEPMTRSFWIHSQIERPTDTNGTCHGTAANMYQPGDFRMLLCAEVNAEDFYVIHHEMGHIEYYMAYRNQPAVFQEGANSAFQEAVGDSIMYAVMAPQHLQRLGLINDTTRDESLVLLLRQALAKLPQLPFGLLLDKWRWSVFRGDTSPKQYNTDWWALKRRYQGIMPPVPRAEDDFDPAAKFHIPDNTPYIRYFLSDILQAQMFKGMCEAAVLGHVGTGKTLPMPLHHCDIYGSKQAGNRLRAMMSLGSSRHWSKALQILTGSTRYDVKPLLQYYEPVHRWLRDQVEQYNIPVGWD</sequence>
<dbReference type="GO" id="GO:0006508">
    <property type="term" value="P:proteolysis"/>
    <property type="evidence" value="ECO:0007669"/>
    <property type="project" value="UniProtKB-KW"/>
</dbReference>
<feature type="active site" description="Proton donor 1" evidence="5">
    <location>
        <position position="450"/>
    </location>
</feature>
<protein>
    <recommendedName>
        <fullName evidence="12">Angiotensin-converting enzyme</fullName>
        <ecNumber evidence="12">3.4.-.-</ecNumber>
    </recommendedName>
</protein>
<keyword evidence="12" id="KW-0378">Hydrolase</keyword>
<keyword evidence="8 12" id="KW-0862">Zinc</keyword>
<organism evidence="13 14">
    <name type="scientific">Zootermopsis nevadensis</name>
    <name type="common">Dampwood termite</name>
    <dbReference type="NCBI Taxonomy" id="136037"/>
    <lineage>
        <taxon>Eukaryota</taxon>
        <taxon>Metazoa</taxon>
        <taxon>Ecdysozoa</taxon>
        <taxon>Arthropoda</taxon>
        <taxon>Hexapoda</taxon>
        <taxon>Insecta</taxon>
        <taxon>Pterygota</taxon>
        <taxon>Neoptera</taxon>
        <taxon>Polyneoptera</taxon>
        <taxon>Dictyoptera</taxon>
        <taxon>Blattodea</taxon>
        <taxon>Blattoidea</taxon>
        <taxon>Termitoidae</taxon>
        <taxon>Termopsidae</taxon>
        <taxon>Zootermopsis</taxon>
    </lineage>
</organism>
<feature type="binding site" evidence="8">
    <location>
        <position position="322"/>
    </location>
    <ligand>
        <name>Zn(2+)</name>
        <dbReference type="ChEBI" id="CHEBI:29105"/>
        <label>1</label>
        <note>catalytic</note>
    </ligand>
</feature>
<dbReference type="GO" id="GO:0008241">
    <property type="term" value="F:peptidyl-dipeptidase activity"/>
    <property type="evidence" value="ECO:0007669"/>
    <property type="project" value="InterPro"/>
</dbReference>
<dbReference type="Pfam" id="PF01401">
    <property type="entry name" value="Peptidase_M2"/>
    <property type="match status" value="1"/>
</dbReference>
<dbReference type="OMA" id="CWREELE"/>
<dbReference type="GO" id="GO:0046872">
    <property type="term" value="F:metal ion binding"/>
    <property type="evidence" value="ECO:0007669"/>
    <property type="project" value="UniProtKB-KW"/>
</dbReference>
<evidence type="ECO:0000256" key="11">
    <source>
        <dbReference type="PROSITE-ProRule" id="PRU01355"/>
    </source>
</evidence>
<name>A0A067R743_ZOONE</name>
<feature type="binding site" evidence="10">
    <location>
        <position position="322"/>
    </location>
    <ligand>
        <name>Zn(2+)</name>
        <dbReference type="ChEBI" id="CHEBI:29105"/>
        <label>2</label>
        <note>catalytic</note>
    </ligand>
</feature>
<keyword evidence="12" id="KW-0645">Protease</keyword>
<evidence type="ECO:0000256" key="5">
    <source>
        <dbReference type="PIRSR" id="PIRSR601548-1"/>
    </source>
</evidence>
<evidence type="ECO:0000256" key="2">
    <source>
        <dbReference type="ARBA" id="ARBA00022729"/>
    </source>
</evidence>
<dbReference type="PANTHER" id="PTHR10514">
    <property type="entry name" value="ANGIOTENSIN-CONVERTING ENZYME"/>
    <property type="match status" value="1"/>
</dbReference>
<evidence type="ECO:0000256" key="1">
    <source>
        <dbReference type="ARBA" id="ARBA00008139"/>
    </source>
</evidence>
<dbReference type="InParanoid" id="A0A067R743"/>
<feature type="binding site" evidence="8">
    <location>
        <position position="350"/>
    </location>
    <ligand>
        <name>Zn(2+)</name>
        <dbReference type="ChEBI" id="CHEBI:29105"/>
        <label>1</label>
        <note>catalytic</note>
    </ligand>
</feature>
<keyword evidence="3 9" id="KW-1015">Disulfide bond</keyword>
<dbReference type="GO" id="GO:0004180">
    <property type="term" value="F:carboxypeptidase activity"/>
    <property type="evidence" value="ECO:0007669"/>
    <property type="project" value="UniProtKB-KW"/>
</dbReference>
<evidence type="ECO:0000256" key="6">
    <source>
        <dbReference type="PIRSR" id="PIRSR601548-11"/>
    </source>
</evidence>
<dbReference type="PROSITE" id="PS52011">
    <property type="entry name" value="PEPTIDASE_M2"/>
    <property type="match status" value="1"/>
</dbReference>
<dbReference type="PRINTS" id="PR00791">
    <property type="entry name" value="PEPDIPTASEA"/>
</dbReference>
<dbReference type="AlphaFoldDB" id="A0A067R743"/>
<keyword evidence="12" id="KW-0482">Metalloprotease</keyword>
<keyword evidence="2" id="KW-0732">Signal</keyword>
<keyword evidence="4 12" id="KW-0325">Glycoprotein</keyword>
<feature type="active site" description="Proton donor 2" evidence="6">
    <location>
        <position position="450"/>
    </location>
</feature>
<dbReference type="CDD" id="cd06461">
    <property type="entry name" value="M2_ACE"/>
    <property type="match status" value="1"/>
</dbReference>
<dbReference type="GO" id="GO:0008237">
    <property type="term" value="F:metallopeptidase activity"/>
    <property type="evidence" value="ECO:0007669"/>
    <property type="project" value="UniProtKB-KW"/>
</dbReference>
<evidence type="ECO:0000256" key="3">
    <source>
        <dbReference type="ARBA" id="ARBA00023157"/>
    </source>
</evidence>
<dbReference type="PANTHER" id="PTHR10514:SF27">
    <property type="entry name" value="ANGIOTENSIN-CONVERTING ENZYME"/>
    <property type="match status" value="1"/>
</dbReference>
<feature type="binding site" evidence="7">
    <location>
        <position position="459"/>
    </location>
    <ligand>
        <name>chloride</name>
        <dbReference type="ChEBI" id="CHEBI:17996"/>
        <label>1</label>
    </ligand>
</feature>
<feature type="active site" description="Proton acceptor 2" evidence="6">
    <location>
        <position position="323"/>
    </location>
</feature>
<dbReference type="SUPFAM" id="SSF55486">
    <property type="entry name" value="Metalloproteases ('zincins'), catalytic domain"/>
    <property type="match status" value="1"/>
</dbReference>
<comment type="cofactor">
    <cofactor evidence="12">
        <name>Zn(2+)</name>
        <dbReference type="ChEBI" id="CHEBI:29105"/>
    </cofactor>
    <text evidence="12">Binds 1 zinc ion per subunit.</text>
</comment>
<comment type="similarity">
    <text evidence="1 11 12">Belongs to the peptidase M2 family.</text>
</comment>
<gene>
    <name evidence="13" type="ORF">L798_06280</name>
</gene>
<dbReference type="InterPro" id="IPR001548">
    <property type="entry name" value="Peptidase_M2"/>
</dbReference>
<feature type="non-terminal residue" evidence="13">
    <location>
        <position position="1"/>
    </location>
</feature>
<keyword evidence="12" id="KW-0121">Carboxypeptidase</keyword>
<dbReference type="EC" id="3.4.-.-" evidence="12"/>
<dbReference type="Proteomes" id="UP000027135">
    <property type="component" value="Unassembled WGS sequence"/>
</dbReference>
<evidence type="ECO:0000256" key="7">
    <source>
        <dbReference type="PIRSR" id="PIRSR601548-2"/>
    </source>
</evidence>
<feature type="binding site" evidence="10">
    <location>
        <position position="350"/>
    </location>
    <ligand>
        <name>Zn(2+)</name>
        <dbReference type="ChEBI" id="CHEBI:29105"/>
        <label>2</label>
        <note>catalytic</note>
    </ligand>
</feature>
<comment type="caution">
    <text evidence="11">Lacks conserved residue(s) required for the propagation of feature annotation.</text>
</comment>
<evidence type="ECO:0000313" key="14">
    <source>
        <dbReference type="Proteomes" id="UP000027135"/>
    </source>
</evidence>